<dbReference type="EMBL" id="KN831772">
    <property type="protein sequence ID" value="KIM45021.1"/>
    <property type="molecule type" value="Genomic_DNA"/>
</dbReference>
<gene>
    <name evidence="2" type="ORF">M413DRAFT_24290</name>
</gene>
<evidence type="ECO:0000313" key="2">
    <source>
        <dbReference type="EMBL" id="KIM45021.1"/>
    </source>
</evidence>
<dbReference type="Proteomes" id="UP000053424">
    <property type="component" value="Unassembled WGS sequence"/>
</dbReference>
<evidence type="ECO:0000313" key="3">
    <source>
        <dbReference type="Proteomes" id="UP000053424"/>
    </source>
</evidence>
<dbReference type="HOGENOM" id="CLU_2158736_0_0_1"/>
<sequence length="111" mass="12262">MAQTHAPDSSPSPEPWQFPNRFGSHTPTRPLVTQSPWILTRLAKPKPSETTVAAVGHCAKECELQFDVWHMTADELSELMENQLAALDVARSEPEEGVVTTLTEDFVSSSE</sequence>
<organism evidence="2 3">
    <name type="scientific">Hebeloma cylindrosporum</name>
    <dbReference type="NCBI Taxonomy" id="76867"/>
    <lineage>
        <taxon>Eukaryota</taxon>
        <taxon>Fungi</taxon>
        <taxon>Dikarya</taxon>
        <taxon>Basidiomycota</taxon>
        <taxon>Agaricomycotina</taxon>
        <taxon>Agaricomycetes</taxon>
        <taxon>Agaricomycetidae</taxon>
        <taxon>Agaricales</taxon>
        <taxon>Agaricineae</taxon>
        <taxon>Hymenogastraceae</taxon>
        <taxon>Hebeloma</taxon>
    </lineage>
</organism>
<name>A0A0C3CMM2_HEBCY</name>
<feature type="region of interest" description="Disordered" evidence="1">
    <location>
        <begin position="1"/>
        <end position="31"/>
    </location>
</feature>
<protein>
    <submittedName>
        <fullName evidence="2">Uncharacterized protein</fullName>
    </submittedName>
</protein>
<reference evidence="3" key="2">
    <citation type="submission" date="2015-01" db="EMBL/GenBank/DDBJ databases">
        <title>Evolutionary Origins and Diversification of the Mycorrhizal Mutualists.</title>
        <authorList>
            <consortium name="DOE Joint Genome Institute"/>
            <consortium name="Mycorrhizal Genomics Consortium"/>
            <person name="Kohler A."/>
            <person name="Kuo A."/>
            <person name="Nagy L.G."/>
            <person name="Floudas D."/>
            <person name="Copeland A."/>
            <person name="Barry K.W."/>
            <person name="Cichocki N."/>
            <person name="Veneault-Fourrey C."/>
            <person name="LaButti K."/>
            <person name="Lindquist E.A."/>
            <person name="Lipzen A."/>
            <person name="Lundell T."/>
            <person name="Morin E."/>
            <person name="Murat C."/>
            <person name="Riley R."/>
            <person name="Ohm R."/>
            <person name="Sun H."/>
            <person name="Tunlid A."/>
            <person name="Henrissat B."/>
            <person name="Grigoriev I.V."/>
            <person name="Hibbett D.S."/>
            <person name="Martin F."/>
        </authorList>
    </citation>
    <scope>NUCLEOTIDE SEQUENCE [LARGE SCALE GENOMIC DNA]</scope>
    <source>
        <strain evidence="3">h7</strain>
    </source>
</reference>
<evidence type="ECO:0000256" key="1">
    <source>
        <dbReference type="SAM" id="MobiDB-lite"/>
    </source>
</evidence>
<proteinExistence type="predicted"/>
<reference evidence="2 3" key="1">
    <citation type="submission" date="2014-04" db="EMBL/GenBank/DDBJ databases">
        <authorList>
            <consortium name="DOE Joint Genome Institute"/>
            <person name="Kuo A."/>
            <person name="Gay G."/>
            <person name="Dore J."/>
            <person name="Kohler A."/>
            <person name="Nagy L.G."/>
            <person name="Floudas D."/>
            <person name="Copeland A."/>
            <person name="Barry K.W."/>
            <person name="Cichocki N."/>
            <person name="Veneault-Fourrey C."/>
            <person name="LaButti K."/>
            <person name="Lindquist E.A."/>
            <person name="Lipzen A."/>
            <person name="Lundell T."/>
            <person name="Morin E."/>
            <person name="Murat C."/>
            <person name="Sun H."/>
            <person name="Tunlid A."/>
            <person name="Henrissat B."/>
            <person name="Grigoriev I.V."/>
            <person name="Hibbett D.S."/>
            <person name="Martin F."/>
            <person name="Nordberg H.P."/>
            <person name="Cantor M.N."/>
            <person name="Hua S.X."/>
        </authorList>
    </citation>
    <scope>NUCLEOTIDE SEQUENCE [LARGE SCALE GENOMIC DNA]</scope>
    <source>
        <strain evidence="3">h7</strain>
    </source>
</reference>
<keyword evidence="3" id="KW-1185">Reference proteome</keyword>
<dbReference type="AlphaFoldDB" id="A0A0C3CMM2"/>
<accession>A0A0C3CMM2</accession>